<sequence length="44" mass="5219">MSGNGTKYQMIFLAFLLRKKPQVFVLSLTKTTESSIHYRLWQKK</sequence>
<dbReference type="EMBL" id="CADCTJ010000359">
    <property type="protein sequence ID" value="CAA9234077.1"/>
    <property type="molecule type" value="Genomic_DNA"/>
</dbReference>
<evidence type="ECO:0000313" key="1">
    <source>
        <dbReference type="EMBL" id="CAA9234077.1"/>
    </source>
</evidence>
<organism evidence="1">
    <name type="scientific">uncultured Adhaeribacter sp</name>
    <dbReference type="NCBI Taxonomy" id="448109"/>
    <lineage>
        <taxon>Bacteria</taxon>
        <taxon>Pseudomonadati</taxon>
        <taxon>Bacteroidota</taxon>
        <taxon>Cytophagia</taxon>
        <taxon>Cytophagales</taxon>
        <taxon>Hymenobacteraceae</taxon>
        <taxon>Adhaeribacter</taxon>
        <taxon>environmental samples</taxon>
    </lineage>
</organism>
<dbReference type="AlphaFoldDB" id="A0A6J4HVL2"/>
<accession>A0A6J4HVL2</accession>
<proteinExistence type="predicted"/>
<reference evidence="1" key="1">
    <citation type="submission" date="2020-02" db="EMBL/GenBank/DDBJ databases">
        <authorList>
            <person name="Meier V. D."/>
        </authorList>
    </citation>
    <scope>NUCLEOTIDE SEQUENCE</scope>
    <source>
        <strain evidence="1">AVDCRST_MAG95</strain>
    </source>
</reference>
<protein>
    <submittedName>
        <fullName evidence="1">Uncharacterized protein</fullName>
    </submittedName>
</protein>
<gene>
    <name evidence="1" type="ORF">AVDCRST_MAG95-1125</name>
</gene>
<name>A0A6J4HVL2_9BACT</name>